<evidence type="ECO:0000313" key="1">
    <source>
        <dbReference type="EMBL" id="BAL91127.1"/>
    </source>
</evidence>
<organism evidence="1 2">
    <name type="scientific">Actinoplanes missouriensis (strain ATCC 14538 / DSM 43046 / CBS 188.64 / JCM 3121 / NBRC 102363 / NCIMB 12654 / NRRL B-3342 / UNCC 431)</name>
    <dbReference type="NCBI Taxonomy" id="512565"/>
    <lineage>
        <taxon>Bacteria</taxon>
        <taxon>Bacillati</taxon>
        <taxon>Actinomycetota</taxon>
        <taxon>Actinomycetes</taxon>
        <taxon>Micromonosporales</taxon>
        <taxon>Micromonosporaceae</taxon>
        <taxon>Actinoplanes</taxon>
    </lineage>
</organism>
<dbReference type="AlphaFoldDB" id="I0HDP0"/>
<dbReference type="HOGENOM" id="CLU_2802752_0_0_11"/>
<evidence type="ECO:0000313" key="2">
    <source>
        <dbReference type="Proteomes" id="UP000007882"/>
    </source>
</evidence>
<dbReference type="STRING" id="512565.AMIS_59070"/>
<gene>
    <name evidence="1" type="ordered locus">AMIS_59070</name>
</gene>
<keyword evidence="2" id="KW-1185">Reference proteome</keyword>
<sequence length="67" mass="7731">MLLAVFKTDVTRDPGQAGSIPVRLRHNQHGWERVQWAWIVGGWYPVPMWCCPILACKPPPHDWGDPR</sequence>
<accession>I0HDP0</accession>
<dbReference type="KEGG" id="ams:AMIS_59070"/>
<reference evidence="1 2" key="1">
    <citation type="submission" date="2012-02" db="EMBL/GenBank/DDBJ databases">
        <title>Complete genome sequence of Actinoplanes missouriensis 431 (= NBRC 102363).</title>
        <authorList>
            <person name="Ohnishi Y."/>
            <person name="Ishikawa J."/>
            <person name="Sekine M."/>
            <person name="Hosoyama A."/>
            <person name="Harada T."/>
            <person name="Narita H."/>
            <person name="Hata T."/>
            <person name="Konno Y."/>
            <person name="Tutikane K."/>
            <person name="Fujita N."/>
            <person name="Horinouchi S."/>
            <person name="Hayakawa M."/>
        </authorList>
    </citation>
    <scope>NUCLEOTIDE SEQUENCE [LARGE SCALE GENOMIC DNA]</scope>
    <source>
        <strain evidence="2">ATCC 14538 / DSM 43046 / CBS 188.64 / JCM 3121 / NBRC 102363 / NCIMB 12654 / NRRL B-3342 / UNCC 431</strain>
    </source>
</reference>
<dbReference type="Proteomes" id="UP000007882">
    <property type="component" value="Chromosome"/>
</dbReference>
<name>I0HDP0_ACTM4</name>
<dbReference type="EMBL" id="AP012319">
    <property type="protein sequence ID" value="BAL91127.1"/>
    <property type="molecule type" value="Genomic_DNA"/>
</dbReference>
<proteinExistence type="predicted"/>
<protein>
    <submittedName>
        <fullName evidence="1">Uncharacterized protein</fullName>
    </submittedName>
</protein>